<evidence type="ECO:0000313" key="4">
    <source>
        <dbReference type="EMBL" id="KGQ20961.1"/>
    </source>
</evidence>
<keyword evidence="1" id="KW-0175">Coiled coil</keyword>
<dbReference type="AlphaFoldDB" id="A0A0A2WL96"/>
<dbReference type="RefSeq" id="WP_038067383.1">
    <property type="nucleotide sequence ID" value="NZ_JPSL02000038.1"/>
</dbReference>
<dbReference type="PROSITE" id="PS01156">
    <property type="entry name" value="TONB_DEPENDENT_REC_2"/>
    <property type="match status" value="1"/>
</dbReference>
<proteinExistence type="predicted"/>
<evidence type="ECO:0000256" key="2">
    <source>
        <dbReference type="SAM" id="SignalP"/>
    </source>
</evidence>
<evidence type="ECO:0000256" key="1">
    <source>
        <dbReference type="SAM" id="Coils"/>
    </source>
</evidence>
<dbReference type="PROSITE" id="PS51272">
    <property type="entry name" value="SLH"/>
    <property type="match status" value="1"/>
</dbReference>
<dbReference type="STRING" id="276.THFILI_05415"/>
<reference evidence="4 5" key="1">
    <citation type="journal article" date="2015" name="Genome Announc.">
        <title>Draft Genome Sequence of the Thermophile Thermus filiformis ATCC 43280, Producer of Carotenoid-(Di)glucoside-Branched Fatty Acid (Di)esters and Source of Hyperthermostable Enzymes of Biotechnological Interest.</title>
        <authorList>
            <person name="Mandelli F."/>
            <person name="Oliveira Ramires B."/>
            <person name="Couger M.B."/>
            <person name="Paixao D.A."/>
            <person name="Camilo C.M."/>
            <person name="Polikarpov I."/>
            <person name="Prade R."/>
            <person name="Riano-Pachon D.M."/>
            <person name="Squina F.M."/>
        </authorList>
    </citation>
    <scope>NUCLEOTIDE SEQUENCE [LARGE SCALE GENOMIC DNA]</scope>
    <source>
        <strain evidence="4 5">ATCC 43280</strain>
    </source>
</reference>
<dbReference type="EMBL" id="JPSL02000038">
    <property type="protein sequence ID" value="KGQ20961.1"/>
    <property type="molecule type" value="Genomic_DNA"/>
</dbReference>
<dbReference type="PANTHER" id="PTHR43308:SF1">
    <property type="entry name" value="OUTER MEMBRANE PROTEIN ALPHA"/>
    <property type="match status" value="1"/>
</dbReference>
<feature type="signal peptide" evidence="2">
    <location>
        <begin position="1"/>
        <end position="23"/>
    </location>
</feature>
<protein>
    <submittedName>
        <fullName evidence="4">S-layer protein</fullName>
    </submittedName>
</protein>
<accession>A0A0A2WL96</accession>
<evidence type="ECO:0000259" key="3">
    <source>
        <dbReference type="PROSITE" id="PS51272"/>
    </source>
</evidence>
<dbReference type="Gene3D" id="1.20.5.340">
    <property type="match status" value="1"/>
</dbReference>
<dbReference type="Pfam" id="PF00395">
    <property type="entry name" value="SLH"/>
    <property type="match status" value="1"/>
</dbReference>
<feature type="chain" id="PRO_5002007717" evidence="2">
    <location>
        <begin position="24"/>
        <end position="996"/>
    </location>
</feature>
<dbReference type="InterPro" id="IPR051465">
    <property type="entry name" value="Cell_Envelope_Struct_Comp"/>
</dbReference>
<feature type="coiled-coil region" evidence="1">
    <location>
        <begin position="171"/>
        <end position="205"/>
    </location>
</feature>
<dbReference type="Pfam" id="PF21620">
    <property type="entry name" value="SlpA_C"/>
    <property type="match status" value="1"/>
</dbReference>
<dbReference type="Proteomes" id="UP000030364">
    <property type="component" value="Unassembled WGS sequence"/>
</dbReference>
<feature type="domain" description="SLH" evidence="3">
    <location>
        <begin position="21"/>
        <end position="84"/>
    </location>
</feature>
<keyword evidence="2" id="KW-0732">Signal</keyword>
<gene>
    <name evidence="4" type="ORF">THFILI_05415</name>
</gene>
<keyword evidence="5" id="KW-1185">Reference proteome</keyword>
<organism evidence="4 5">
    <name type="scientific">Thermus filiformis</name>
    <dbReference type="NCBI Taxonomy" id="276"/>
    <lineage>
        <taxon>Bacteria</taxon>
        <taxon>Thermotogati</taxon>
        <taxon>Deinococcota</taxon>
        <taxon>Deinococci</taxon>
        <taxon>Thermales</taxon>
        <taxon>Thermaceae</taxon>
        <taxon>Thermus</taxon>
    </lineage>
</organism>
<dbReference type="InterPro" id="IPR001119">
    <property type="entry name" value="SLH_dom"/>
</dbReference>
<dbReference type="InterPro" id="IPR048736">
    <property type="entry name" value="SlpA_C"/>
</dbReference>
<dbReference type="PANTHER" id="PTHR43308">
    <property type="entry name" value="OUTER MEMBRANE PROTEIN ALPHA-RELATED"/>
    <property type="match status" value="1"/>
</dbReference>
<evidence type="ECO:0000313" key="5">
    <source>
        <dbReference type="Proteomes" id="UP000030364"/>
    </source>
</evidence>
<dbReference type="OrthoDB" id="5845122at2"/>
<feature type="coiled-coil region" evidence="1">
    <location>
        <begin position="91"/>
        <end position="145"/>
    </location>
</feature>
<sequence>MKKRLVILLAGLLTVLSMGFGLAQFSDVPAGHWAKEAVENMAAKGIITGFPDGTFRGNETLTRYQAALIIYRLLEQINAELKAQGESPTMAAMDEETLNALKNAVQELASELAALGVRVSALEDNAASKDDIARLEAMIEELKAQPAPEPGMDEAALQDLMDRVEAASIAADTALAQAQQLAEQLDALSQDVEGVKGDVAALQTQVEANAGAIQALNELAVLLNQDVLTLQDRVTALEKLVSGGAELPDLEQFATKAELEELATKEDVAAVQEFAAALRSDLVGLSEKVTKLEGQVAELSKVQYSIKGSLSVAYGTASSTGPNFDIDRLFPGNQVSSGAGQQDYGGPPPPYRKRVAQRRGDFDQTFTGGSANLTFGVKVAQPGTSGVNVSEASATLYADTFPSTSLSLDSATVKGNVDGQAFSVAYSNGGSSFAFNDYLFANDQDGDGTVTRTGVVASFSGTKFPLAPEVTVVAGQATDNDPGKRIFPADTSYFGIRTAFKPLEGFTLGLNYVRAEGLRYGVGADLSLALGPVKLTGLFDSTKAWGGDWTDLFDSTLSDWAYYVKGDVNLGPLTLSANYRAIDPDYENGKAGLSANYNYFYFGVGGNGNAPFAADNRGFGVDAKLSLAFLGGLEVRGYYENAYDYDGVKLRSSGGYQQQAYGVGATLKLFAGFSLNPYWNQLLLSNTAEGDTVLPGSSGIGAYGNYSYYFYNIQDSRYSTSLGVKLVHDARAKDALIPGLTLVLGYQVFDDGSGNYPFQDLLAYTSYQGKLGFLSLQPYFRYHSFTDADVGTANTRGADFNNYYAILLPPAVPAPTALTYNYTTYKYGVKVATDPLDIPFKPSLEGVYARRLTTDIQEHNNLTGANASLSDAEETFYRVGLALNEFLVPGASLKVAYASYRGTNVVDPAGSFLTRGYGDFSLSATTDRLFTYPGEVQFPWNLTTGAKTNSGGVDGIYVEAKYYNFTVAYLDAILLDGSGNVQSYGRAFKVSYNVEF</sequence>
<feature type="coiled-coil region" evidence="1">
    <location>
        <begin position="275"/>
        <end position="302"/>
    </location>
</feature>
<name>A0A0A2WL96_THEFI</name>
<dbReference type="PATRIC" id="fig|276.5.peg.2246"/>
<dbReference type="InterPro" id="IPR010917">
    <property type="entry name" value="TonB_rcpt_CS"/>
</dbReference>
<comment type="caution">
    <text evidence="4">The sequence shown here is derived from an EMBL/GenBank/DDBJ whole genome shotgun (WGS) entry which is preliminary data.</text>
</comment>